<dbReference type="GO" id="GO:0000492">
    <property type="term" value="P:box C/D snoRNP assembly"/>
    <property type="evidence" value="ECO:0007669"/>
    <property type="project" value="TreeGrafter"/>
</dbReference>
<feature type="domain" description="PIH1 N-terminal" evidence="4">
    <location>
        <begin position="35"/>
        <end position="161"/>
    </location>
</feature>
<accession>A0A813NKC5</accession>
<comment type="similarity">
    <text evidence="1">Belongs to the PIH1 family.</text>
</comment>
<protein>
    <recommendedName>
        <fullName evidence="4">PIH1 N-terminal domain-containing protein</fullName>
    </recommendedName>
</protein>
<comment type="caution">
    <text evidence="5">The sequence shown here is derived from an EMBL/GenBank/DDBJ whole genome shotgun (WGS) entry which is preliminary data.</text>
</comment>
<feature type="compositionally biased region" description="Basic and acidic residues" evidence="3">
    <location>
        <begin position="24"/>
        <end position="39"/>
    </location>
</feature>
<proteinExistence type="inferred from homology"/>
<comment type="function">
    <text evidence="2">Involved in the assembly of C/D box small nucleolar ribonucleoprotein (snoRNP) particles. Recruits the SWI/SNF complex to the core promoter of rRNA genes and enhances pre-rRNA transcription. Mediates interaction of TELO2 with the R2TP complex which is necessary for the stability of MTOR and SMG1. Positively regulates the assembly and activity of the mTORC1 complex.</text>
</comment>
<evidence type="ECO:0000313" key="6">
    <source>
        <dbReference type="Proteomes" id="UP000663845"/>
    </source>
</evidence>
<organism evidence="5 6">
    <name type="scientific">Adineta steineri</name>
    <dbReference type="NCBI Taxonomy" id="433720"/>
    <lineage>
        <taxon>Eukaryota</taxon>
        <taxon>Metazoa</taxon>
        <taxon>Spiralia</taxon>
        <taxon>Gnathifera</taxon>
        <taxon>Rotifera</taxon>
        <taxon>Eurotatoria</taxon>
        <taxon>Bdelloidea</taxon>
        <taxon>Adinetida</taxon>
        <taxon>Adinetidae</taxon>
        <taxon>Adineta</taxon>
    </lineage>
</organism>
<dbReference type="EMBL" id="CAJNOG010000009">
    <property type="protein sequence ID" value="CAF0741052.1"/>
    <property type="molecule type" value="Genomic_DNA"/>
</dbReference>
<dbReference type="InterPro" id="IPR012981">
    <property type="entry name" value="PIH1_N"/>
</dbReference>
<feature type="domain" description="PIH1 N-terminal" evidence="4">
    <location>
        <begin position="189"/>
        <end position="313"/>
    </location>
</feature>
<dbReference type="GO" id="GO:0005737">
    <property type="term" value="C:cytoplasm"/>
    <property type="evidence" value="ECO:0007669"/>
    <property type="project" value="TreeGrafter"/>
</dbReference>
<feature type="region of interest" description="Disordered" evidence="3">
    <location>
        <begin position="19"/>
        <end position="39"/>
    </location>
</feature>
<evidence type="ECO:0000313" key="5">
    <source>
        <dbReference type="EMBL" id="CAF0741052.1"/>
    </source>
</evidence>
<evidence type="ECO:0000259" key="4">
    <source>
        <dbReference type="Pfam" id="PF08190"/>
    </source>
</evidence>
<dbReference type="Proteomes" id="UP000663845">
    <property type="component" value="Unassembled WGS sequence"/>
</dbReference>
<gene>
    <name evidence="5" type="ORF">JYZ213_LOCUS1876</name>
</gene>
<dbReference type="GO" id="GO:0097255">
    <property type="term" value="C:R2TP complex"/>
    <property type="evidence" value="ECO:0007669"/>
    <property type="project" value="TreeGrafter"/>
</dbReference>
<evidence type="ECO:0000256" key="3">
    <source>
        <dbReference type="SAM" id="MobiDB-lite"/>
    </source>
</evidence>
<dbReference type="PANTHER" id="PTHR22997">
    <property type="entry name" value="PIH1 DOMAIN-CONTAINING PROTEIN 1"/>
    <property type="match status" value="1"/>
</dbReference>
<name>A0A813NKC5_9BILA</name>
<dbReference type="Pfam" id="PF08190">
    <property type="entry name" value="PIH1"/>
    <property type="match status" value="2"/>
</dbReference>
<sequence length="319" mass="36652">MQLNDLEGEDEEFQNFLKQVTLSKKSDETKQTPTNNDERLAIKPEPGCCLKTKRIDAETNEKVFINVCTSSQINAPREITEEELIEIVKSEDPGRYRVPISLGEPVADLDKHGQACIIFTIIIHPDFYRRAETSETFRNFLLTLIYEGLENKYPQFKLDTEGEDEEFQNFLKQVTLSKKSDETKQTPTNNDERLAIKPEPGCCLKTKRIDAETNEKVFINVCTSTQINAPREITEEELIEIVKSEDPGRYRVPISLGEPVADLDKHGQACIIFTIIIHPDFYRRAETSETFRNFLLTLIYEGLENKYPQFKLDTACSDI</sequence>
<reference evidence="5" key="1">
    <citation type="submission" date="2021-02" db="EMBL/GenBank/DDBJ databases">
        <authorList>
            <person name="Nowell W R."/>
        </authorList>
    </citation>
    <scope>NUCLEOTIDE SEQUENCE</scope>
</reference>
<dbReference type="PANTHER" id="PTHR22997:SF0">
    <property type="entry name" value="PIH1 DOMAIN-CONTAINING PROTEIN 1"/>
    <property type="match status" value="1"/>
</dbReference>
<dbReference type="AlphaFoldDB" id="A0A813NKC5"/>
<evidence type="ECO:0000256" key="1">
    <source>
        <dbReference type="ARBA" id="ARBA00008511"/>
    </source>
</evidence>
<dbReference type="GO" id="GO:1990904">
    <property type="term" value="C:ribonucleoprotein complex"/>
    <property type="evidence" value="ECO:0007669"/>
    <property type="project" value="TreeGrafter"/>
</dbReference>
<dbReference type="GO" id="GO:0006364">
    <property type="term" value="P:rRNA processing"/>
    <property type="evidence" value="ECO:0007669"/>
    <property type="project" value="TreeGrafter"/>
</dbReference>
<evidence type="ECO:0000256" key="2">
    <source>
        <dbReference type="ARBA" id="ARBA00046233"/>
    </source>
</evidence>
<dbReference type="InterPro" id="IPR050734">
    <property type="entry name" value="PIH1/Kintoun_subfamily"/>
</dbReference>